<name>A0A845QF67_9FIRM</name>
<feature type="transmembrane region" description="Helical" evidence="1">
    <location>
        <begin position="12"/>
        <end position="32"/>
    </location>
</feature>
<dbReference type="PANTHER" id="PTHR37314:SF4">
    <property type="entry name" value="UPF0700 TRANSMEMBRANE PROTEIN YOAK"/>
    <property type="match status" value="1"/>
</dbReference>
<reference evidence="2 3" key="1">
    <citation type="submission" date="2018-08" db="EMBL/GenBank/DDBJ databases">
        <title>Murine metabolic-syndrome-specific gut microbial biobank.</title>
        <authorList>
            <person name="Liu C."/>
        </authorList>
    </citation>
    <scope>NUCLEOTIDE SEQUENCE [LARGE SCALE GENOMIC DNA]</scope>
    <source>
        <strain evidence="2 3">28</strain>
    </source>
</reference>
<keyword evidence="1" id="KW-0472">Membrane</keyword>
<evidence type="ECO:0000313" key="3">
    <source>
        <dbReference type="Proteomes" id="UP000446866"/>
    </source>
</evidence>
<keyword evidence="1" id="KW-1133">Transmembrane helix</keyword>
<proteinExistence type="predicted"/>
<feature type="transmembrane region" description="Helical" evidence="1">
    <location>
        <begin position="58"/>
        <end position="77"/>
    </location>
</feature>
<dbReference type="Pfam" id="PF06912">
    <property type="entry name" value="DUF1275"/>
    <property type="match status" value="1"/>
</dbReference>
<protein>
    <submittedName>
        <fullName evidence="2">DUF1275 domain-containing protein</fullName>
    </submittedName>
</protein>
<dbReference type="EMBL" id="QXWK01000001">
    <property type="protein sequence ID" value="NBH60099.1"/>
    <property type="molecule type" value="Genomic_DNA"/>
</dbReference>
<dbReference type="PANTHER" id="PTHR37314">
    <property type="entry name" value="SLR0142 PROTEIN"/>
    <property type="match status" value="1"/>
</dbReference>
<dbReference type="Proteomes" id="UP000446866">
    <property type="component" value="Unassembled WGS sequence"/>
</dbReference>
<feature type="transmembrane region" description="Helical" evidence="1">
    <location>
        <begin position="119"/>
        <end position="136"/>
    </location>
</feature>
<dbReference type="RefSeq" id="WP_160200404.1">
    <property type="nucleotide sequence ID" value="NZ_QXWK01000001.1"/>
</dbReference>
<sequence length="226" mass="25315">MEKKNTFPPWERPLFLIIITLVGGYMNAYTYMTRDGILANMHTANMSHLGINLALGNWYIALTYFLPIVSCILGAAFSEFLKAWLGRKHMRSDWRKTALLLESAALFLAGLVPKDTASMAVTLFISFFMGFQLCLFRTCMGTAHNTTICTGNIRNVGQKLYKFLTVKDAESLKTVCTFVALTFSFALGAVPGTLFCLWLSEKAVWICAVIMLLLALWMKKASNYIS</sequence>
<feature type="transmembrane region" description="Helical" evidence="1">
    <location>
        <begin position="202"/>
        <end position="218"/>
    </location>
</feature>
<accession>A0A845QF67</accession>
<organism evidence="2 3">
    <name type="scientific">Anaerotruncus colihominis</name>
    <dbReference type="NCBI Taxonomy" id="169435"/>
    <lineage>
        <taxon>Bacteria</taxon>
        <taxon>Bacillati</taxon>
        <taxon>Bacillota</taxon>
        <taxon>Clostridia</taxon>
        <taxon>Eubacteriales</taxon>
        <taxon>Oscillospiraceae</taxon>
        <taxon>Anaerotruncus</taxon>
    </lineage>
</organism>
<feature type="transmembrane region" description="Helical" evidence="1">
    <location>
        <begin position="97"/>
        <end position="113"/>
    </location>
</feature>
<keyword evidence="3" id="KW-1185">Reference proteome</keyword>
<comment type="caution">
    <text evidence="2">The sequence shown here is derived from an EMBL/GenBank/DDBJ whole genome shotgun (WGS) entry which is preliminary data.</text>
</comment>
<evidence type="ECO:0000313" key="2">
    <source>
        <dbReference type="EMBL" id="NBH60099.1"/>
    </source>
</evidence>
<dbReference type="AlphaFoldDB" id="A0A845QF67"/>
<feature type="transmembrane region" description="Helical" evidence="1">
    <location>
        <begin position="172"/>
        <end position="190"/>
    </location>
</feature>
<dbReference type="InterPro" id="IPR010699">
    <property type="entry name" value="DUF1275"/>
</dbReference>
<keyword evidence="1" id="KW-0812">Transmembrane</keyword>
<gene>
    <name evidence="2" type="ORF">D0435_00220</name>
</gene>
<evidence type="ECO:0000256" key="1">
    <source>
        <dbReference type="SAM" id="Phobius"/>
    </source>
</evidence>